<dbReference type="InterPro" id="IPR003691">
    <property type="entry name" value="FluC"/>
</dbReference>
<evidence type="ECO:0000256" key="8">
    <source>
        <dbReference type="ARBA" id="ARBA00035585"/>
    </source>
</evidence>
<comment type="similarity">
    <text evidence="7 10">Belongs to the fluoride channel Fluc/FEX (TC 1.A.43) family.</text>
</comment>
<feature type="transmembrane region" description="Helical" evidence="10">
    <location>
        <begin position="66"/>
        <end position="85"/>
    </location>
</feature>
<keyword evidence="2 10" id="KW-1003">Cell membrane</keyword>
<evidence type="ECO:0000256" key="1">
    <source>
        <dbReference type="ARBA" id="ARBA00004651"/>
    </source>
</evidence>
<gene>
    <name evidence="10" type="primary">fluC</name>
    <name evidence="10" type="synonym">crcB</name>
    <name evidence="11" type="ORF">F6J85_14290</name>
</gene>
<evidence type="ECO:0000313" key="11">
    <source>
        <dbReference type="EMBL" id="QEW04140.1"/>
    </source>
</evidence>
<keyword evidence="6 10" id="KW-0407">Ion channel</keyword>
<dbReference type="PANTHER" id="PTHR28259">
    <property type="entry name" value="FLUORIDE EXPORT PROTEIN 1-RELATED"/>
    <property type="match status" value="1"/>
</dbReference>
<evidence type="ECO:0000256" key="3">
    <source>
        <dbReference type="ARBA" id="ARBA00022692"/>
    </source>
</evidence>
<dbReference type="HAMAP" id="MF_00454">
    <property type="entry name" value="FluC"/>
    <property type="match status" value="1"/>
</dbReference>
<evidence type="ECO:0000256" key="10">
    <source>
        <dbReference type="HAMAP-Rule" id="MF_00454"/>
    </source>
</evidence>
<name>A0A5J6L6T7_9MICO</name>
<dbReference type="KEGG" id="mlz:F6J85_14290"/>
<keyword evidence="4 10" id="KW-1133">Transmembrane helix</keyword>
<keyword evidence="12" id="KW-1185">Reference proteome</keyword>
<feature type="binding site" evidence="10">
    <location>
        <position position="79"/>
    </location>
    <ligand>
        <name>Na(+)</name>
        <dbReference type="ChEBI" id="CHEBI:29101"/>
        <note>structural</note>
    </ligand>
</feature>
<dbReference type="GO" id="GO:0140114">
    <property type="term" value="P:cellular detoxification of fluoride"/>
    <property type="evidence" value="ECO:0007669"/>
    <property type="project" value="UniProtKB-UniRule"/>
</dbReference>
<evidence type="ECO:0000256" key="7">
    <source>
        <dbReference type="ARBA" id="ARBA00035120"/>
    </source>
</evidence>
<dbReference type="Proteomes" id="UP000325516">
    <property type="component" value="Chromosome"/>
</dbReference>
<feature type="transmembrane region" description="Helical" evidence="10">
    <location>
        <begin position="34"/>
        <end position="54"/>
    </location>
</feature>
<accession>A0A5J6L6T7</accession>
<dbReference type="EMBL" id="CP044232">
    <property type="protein sequence ID" value="QEW04140.1"/>
    <property type="molecule type" value="Genomic_DNA"/>
</dbReference>
<dbReference type="Pfam" id="PF02537">
    <property type="entry name" value="CRCB"/>
    <property type="match status" value="1"/>
</dbReference>
<comment type="activity regulation">
    <text evidence="10">Na(+) is not transported, but it plays an essential structural role and its presence is essential for fluoride channel function.</text>
</comment>
<dbReference type="PANTHER" id="PTHR28259:SF1">
    <property type="entry name" value="FLUORIDE EXPORT PROTEIN 1-RELATED"/>
    <property type="match status" value="1"/>
</dbReference>
<evidence type="ECO:0000256" key="9">
    <source>
        <dbReference type="ARBA" id="ARBA00049940"/>
    </source>
</evidence>
<reference evidence="12" key="1">
    <citation type="submission" date="2019-09" db="EMBL/GenBank/DDBJ databases">
        <title>Mumia zhuanghuii sp. nov. isolated from the intestinal contents of plateau pika (Ochotona curzoniae) in the Qinghai-Tibet plateau of China.</title>
        <authorList>
            <person name="Tian Z."/>
        </authorList>
    </citation>
    <scope>NUCLEOTIDE SEQUENCE [LARGE SCALE GENOMIC DNA]</scope>
    <source>
        <strain evidence="12">L-031</strain>
    </source>
</reference>
<keyword evidence="10" id="KW-0479">Metal-binding</keyword>
<feature type="transmembrane region" description="Helical" evidence="10">
    <location>
        <begin position="100"/>
        <end position="121"/>
    </location>
</feature>
<proteinExistence type="inferred from homology"/>
<protein>
    <recommendedName>
        <fullName evidence="10">Fluoride-specific ion channel FluC</fullName>
    </recommendedName>
</protein>
<evidence type="ECO:0000256" key="4">
    <source>
        <dbReference type="ARBA" id="ARBA00022989"/>
    </source>
</evidence>
<evidence type="ECO:0000256" key="5">
    <source>
        <dbReference type="ARBA" id="ARBA00023136"/>
    </source>
</evidence>
<feature type="binding site" evidence="10">
    <location>
        <position position="76"/>
    </location>
    <ligand>
        <name>Na(+)</name>
        <dbReference type="ChEBI" id="CHEBI:29101"/>
        <note>structural</note>
    </ligand>
</feature>
<comment type="function">
    <text evidence="9 10">Fluoride-specific ion channel. Important for reducing fluoride concentration in the cell, thus reducing its toxicity.</text>
</comment>
<keyword evidence="10" id="KW-0406">Ion transport</keyword>
<sequence length="125" mass="13066">MSIGIFLLAALGGGLGAALRFTTDGLVMRNVHSGYPWGTFVINSTGSLLLGFLTGLSDSSVLDADWLFVLGGGLMGGFTTFSTAMVDTVHMLQKRTFGRFFANSLGMLVLTVVLAFVGLAIGRAL</sequence>
<keyword evidence="10" id="KW-0813">Transport</keyword>
<evidence type="ECO:0000256" key="2">
    <source>
        <dbReference type="ARBA" id="ARBA00022475"/>
    </source>
</evidence>
<keyword evidence="3 10" id="KW-0812">Transmembrane</keyword>
<dbReference type="GO" id="GO:0005886">
    <property type="term" value="C:plasma membrane"/>
    <property type="evidence" value="ECO:0007669"/>
    <property type="project" value="UniProtKB-SubCell"/>
</dbReference>
<evidence type="ECO:0000256" key="6">
    <source>
        <dbReference type="ARBA" id="ARBA00023303"/>
    </source>
</evidence>
<dbReference type="GO" id="GO:0046872">
    <property type="term" value="F:metal ion binding"/>
    <property type="evidence" value="ECO:0007669"/>
    <property type="project" value="UniProtKB-KW"/>
</dbReference>
<dbReference type="AlphaFoldDB" id="A0A5J6L6T7"/>
<evidence type="ECO:0000313" key="12">
    <source>
        <dbReference type="Proteomes" id="UP000325516"/>
    </source>
</evidence>
<dbReference type="RefSeq" id="WP_150925992.1">
    <property type="nucleotide sequence ID" value="NZ_CP044232.1"/>
</dbReference>
<dbReference type="GO" id="GO:0062054">
    <property type="term" value="F:fluoride channel activity"/>
    <property type="evidence" value="ECO:0007669"/>
    <property type="project" value="UniProtKB-UniRule"/>
</dbReference>
<keyword evidence="5 10" id="KW-0472">Membrane</keyword>
<comment type="catalytic activity">
    <reaction evidence="8">
        <text>fluoride(in) = fluoride(out)</text>
        <dbReference type="Rhea" id="RHEA:76159"/>
        <dbReference type="ChEBI" id="CHEBI:17051"/>
    </reaction>
    <physiologicalReaction direction="left-to-right" evidence="8">
        <dbReference type="Rhea" id="RHEA:76160"/>
    </physiologicalReaction>
</comment>
<comment type="subcellular location">
    <subcellularLocation>
        <location evidence="1 10">Cell membrane</location>
        <topology evidence="1 10">Multi-pass membrane protein</topology>
    </subcellularLocation>
</comment>
<keyword evidence="10" id="KW-0915">Sodium</keyword>
<organism evidence="11 12">
    <name type="scientific">Microbacterium lushaniae</name>
    <dbReference type="NCBI Taxonomy" id="2614639"/>
    <lineage>
        <taxon>Bacteria</taxon>
        <taxon>Bacillati</taxon>
        <taxon>Actinomycetota</taxon>
        <taxon>Actinomycetes</taxon>
        <taxon>Micrococcales</taxon>
        <taxon>Microbacteriaceae</taxon>
        <taxon>Microbacterium</taxon>
    </lineage>
</organism>